<dbReference type="PANTHER" id="PTHR44196:SF1">
    <property type="entry name" value="DEHYDROGENASE_REDUCTASE SDR FAMILY MEMBER 7B"/>
    <property type="match status" value="1"/>
</dbReference>
<reference evidence="3" key="1">
    <citation type="journal article" date="2022" name="Arch. Microbiol.">
        <title>Thiomicrorhabdus immobilis sp. nov., a mesophilic sulfur-oxidizing bacterium isolated from sediment of a brackish lake in northern Japan.</title>
        <authorList>
            <person name="Kojima H."/>
            <person name="Mochizuki J."/>
            <person name="Kanda M."/>
            <person name="Watanabe T."/>
            <person name="Fukui M."/>
        </authorList>
    </citation>
    <scope>NUCLEOTIDE SEQUENCE</scope>
    <source>
        <strain evidence="3">Am19</strain>
    </source>
</reference>
<dbReference type="Proteomes" id="UP001054820">
    <property type="component" value="Chromosome"/>
</dbReference>
<dbReference type="PRINTS" id="PR00081">
    <property type="entry name" value="GDHRDH"/>
</dbReference>
<evidence type="ECO:0000256" key="2">
    <source>
        <dbReference type="ARBA" id="ARBA00023002"/>
    </source>
</evidence>
<sequence>MQTVTEFSKSDTKRYWLVGGSEGIGLELVKLLLAENHQVVVSARNAESNHNLLSLQRQYPKTLMLLDCDVRQTDCLADKTHQAWSFFNGLDGWIYNAGVYHPMTLDEWDIAAFESMNQVNYLGAVHLMNLLLPYFKTKLKSKDLIESQSPPLWLWNISLASDFGLPYGGGYSAPKAALQNLAESLKPELEQSGIELKVVNHGFVKTRLTAQNDFAMLGLMTPKDAAQKLLKALYSPNFESRFPFNLAFVLGLIKRLPKSWALAITKRMLKNG</sequence>
<dbReference type="EMBL" id="AP024202">
    <property type="protein sequence ID" value="BCN94361.1"/>
    <property type="molecule type" value="Genomic_DNA"/>
</dbReference>
<keyword evidence="4" id="KW-1185">Reference proteome</keyword>
<name>A0ABM7MFR0_9GAMM</name>
<evidence type="ECO:0000256" key="1">
    <source>
        <dbReference type="ARBA" id="ARBA00006484"/>
    </source>
</evidence>
<dbReference type="InterPro" id="IPR002347">
    <property type="entry name" value="SDR_fam"/>
</dbReference>
<evidence type="ECO:0000313" key="4">
    <source>
        <dbReference type="Proteomes" id="UP001054820"/>
    </source>
</evidence>
<dbReference type="Pfam" id="PF00106">
    <property type="entry name" value="adh_short"/>
    <property type="match status" value="1"/>
</dbReference>
<dbReference type="SUPFAM" id="SSF51735">
    <property type="entry name" value="NAD(P)-binding Rossmann-fold domains"/>
    <property type="match status" value="1"/>
</dbReference>
<gene>
    <name evidence="3" type="ORF">THMIRHAM_21460</name>
</gene>
<comment type="similarity">
    <text evidence="1">Belongs to the short-chain dehydrogenases/reductases (SDR) family.</text>
</comment>
<dbReference type="RefSeq" id="WP_237261826.1">
    <property type="nucleotide sequence ID" value="NZ_AP024202.1"/>
</dbReference>
<proteinExistence type="inferred from homology"/>
<protein>
    <submittedName>
        <fullName evidence="3">Short-chain dehydrogenase</fullName>
    </submittedName>
</protein>
<keyword evidence="2" id="KW-0560">Oxidoreductase</keyword>
<accession>A0ABM7MFR0</accession>
<evidence type="ECO:0000313" key="3">
    <source>
        <dbReference type="EMBL" id="BCN94361.1"/>
    </source>
</evidence>
<dbReference type="InterPro" id="IPR036291">
    <property type="entry name" value="NAD(P)-bd_dom_sf"/>
</dbReference>
<organism evidence="3 4">
    <name type="scientific">Thiomicrorhabdus immobilis</name>
    <dbReference type="NCBI Taxonomy" id="2791037"/>
    <lineage>
        <taxon>Bacteria</taxon>
        <taxon>Pseudomonadati</taxon>
        <taxon>Pseudomonadota</taxon>
        <taxon>Gammaproteobacteria</taxon>
        <taxon>Thiotrichales</taxon>
        <taxon>Piscirickettsiaceae</taxon>
        <taxon>Thiomicrorhabdus</taxon>
    </lineage>
</organism>
<dbReference type="Gene3D" id="3.40.50.720">
    <property type="entry name" value="NAD(P)-binding Rossmann-like Domain"/>
    <property type="match status" value="1"/>
</dbReference>
<dbReference type="PANTHER" id="PTHR44196">
    <property type="entry name" value="DEHYDROGENASE/REDUCTASE SDR FAMILY MEMBER 7B"/>
    <property type="match status" value="1"/>
</dbReference>